<evidence type="ECO:0000256" key="1">
    <source>
        <dbReference type="SAM" id="MobiDB-lite"/>
    </source>
</evidence>
<dbReference type="RefSeq" id="XP_070882917.1">
    <property type="nucleotide sequence ID" value="XM_071025969.1"/>
</dbReference>
<feature type="region of interest" description="Disordered" evidence="1">
    <location>
        <begin position="1"/>
        <end position="26"/>
    </location>
</feature>
<accession>A0ABR4LKJ6</accession>
<feature type="region of interest" description="Disordered" evidence="1">
    <location>
        <begin position="220"/>
        <end position="247"/>
    </location>
</feature>
<protein>
    <submittedName>
        <fullName evidence="2">Uncharacterized protein</fullName>
    </submittedName>
</protein>
<dbReference type="GeneID" id="98141041"/>
<organism evidence="2 3">
    <name type="scientific">Aspergillus lucknowensis</name>
    <dbReference type="NCBI Taxonomy" id="176173"/>
    <lineage>
        <taxon>Eukaryota</taxon>
        <taxon>Fungi</taxon>
        <taxon>Dikarya</taxon>
        <taxon>Ascomycota</taxon>
        <taxon>Pezizomycotina</taxon>
        <taxon>Eurotiomycetes</taxon>
        <taxon>Eurotiomycetidae</taxon>
        <taxon>Eurotiales</taxon>
        <taxon>Aspergillaceae</taxon>
        <taxon>Aspergillus</taxon>
        <taxon>Aspergillus subgen. Nidulantes</taxon>
    </lineage>
</organism>
<reference evidence="2 3" key="1">
    <citation type="submission" date="2024-07" db="EMBL/GenBank/DDBJ databases">
        <title>Section-level genome sequencing and comparative genomics of Aspergillus sections Usti and Cavernicolus.</title>
        <authorList>
            <consortium name="Lawrence Berkeley National Laboratory"/>
            <person name="Nybo J.L."/>
            <person name="Vesth T.C."/>
            <person name="Theobald S."/>
            <person name="Frisvad J.C."/>
            <person name="Larsen T.O."/>
            <person name="Kjaerboelling I."/>
            <person name="Rothschild-Mancinelli K."/>
            <person name="Lyhne E.K."/>
            <person name="Kogle M.E."/>
            <person name="Barry K."/>
            <person name="Clum A."/>
            <person name="Na H."/>
            <person name="Ledsgaard L."/>
            <person name="Lin J."/>
            <person name="Lipzen A."/>
            <person name="Kuo A."/>
            <person name="Riley R."/>
            <person name="Mondo S."/>
            <person name="Labutti K."/>
            <person name="Haridas S."/>
            <person name="Pangalinan J."/>
            <person name="Salamov A.A."/>
            <person name="Simmons B.A."/>
            <person name="Magnuson J.K."/>
            <person name="Chen J."/>
            <person name="Drula E."/>
            <person name="Henrissat B."/>
            <person name="Wiebenga A."/>
            <person name="Lubbers R.J."/>
            <person name="Gomes A.C."/>
            <person name="Macurrencykelacurrency M.R."/>
            <person name="Stajich J."/>
            <person name="Grigoriev I.V."/>
            <person name="Mortensen U.H."/>
            <person name="De Vries R.P."/>
            <person name="Baker S.E."/>
            <person name="Andersen M.R."/>
        </authorList>
    </citation>
    <scope>NUCLEOTIDE SEQUENCE [LARGE SCALE GENOMIC DNA]</scope>
    <source>
        <strain evidence="2 3">CBS 449.75</strain>
    </source>
</reference>
<dbReference type="Proteomes" id="UP001610432">
    <property type="component" value="Unassembled WGS sequence"/>
</dbReference>
<feature type="compositionally biased region" description="Basic and acidic residues" evidence="1">
    <location>
        <begin position="234"/>
        <end position="247"/>
    </location>
</feature>
<evidence type="ECO:0000313" key="2">
    <source>
        <dbReference type="EMBL" id="KAL2863938.1"/>
    </source>
</evidence>
<gene>
    <name evidence="2" type="ORF">BJX67DRAFT_233404</name>
</gene>
<comment type="caution">
    <text evidence="2">The sequence shown here is derived from an EMBL/GenBank/DDBJ whole genome shotgun (WGS) entry which is preliminary data.</text>
</comment>
<name>A0ABR4LKJ6_9EURO</name>
<proteinExistence type="predicted"/>
<evidence type="ECO:0000313" key="3">
    <source>
        <dbReference type="Proteomes" id="UP001610432"/>
    </source>
</evidence>
<sequence>MESAGRMPSVARGTAGVVSRMPEHPLAPKGRIVPPLEWVMWSRHGCLLQEVSEGHSQTEARRVSASCWTFVQRSDMIFNLVCKQRLASRRELDRDQKKKKNNKLREFAAGDFRNCRLELENAQKASWERTPTWECFLSNRGARPRGRSLTLYLTGIEWACEAQGQGLTQHHFFGDACCQLPSWEVEGRCKCGLQQTPSFRFSESRKSPLRSPCLANPSSLRRRVRDSVQTAMEPPRKGWEAGHRQRV</sequence>
<keyword evidence="3" id="KW-1185">Reference proteome</keyword>
<dbReference type="EMBL" id="JBFXLQ010000046">
    <property type="protein sequence ID" value="KAL2863938.1"/>
    <property type="molecule type" value="Genomic_DNA"/>
</dbReference>